<sequence>MRRCVVRVWAVRRVAGGYCSGREAIAVVNIPAAARAVIESGRLAHLVTVNVDGSPHVTCVWVGLEDGEIVVGKLAVDQKVRNIRRDPRVSLSIEAEGDQYGMQHYLVVEGTARVDEGGAPALLRHLAQRYIGPGTEFPPMPNPPQGYVIRISPTRVRGMGPWGTTLR</sequence>
<dbReference type="InterPro" id="IPR012349">
    <property type="entry name" value="Split_barrel_FMN-bd"/>
</dbReference>
<dbReference type="PANTHER" id="PTHR35176:SF6">
    <property type="entry name" value="HEME OXYGENASE HI_0854-RELATED"/>
    <property type="match status" value="1"/>
</dbReference>
<dbReference type="NCBIfam" id="TIGR03618">
    <property type="entry name" value="Rv1155_F420"/>
    <property type="match status" value="1"/>
</dbReference>
<dbReference type="PANTHER" id="PTHR35176">
    <property type="entry name" value="HEME OXYGENASE HI_0854-RELATED"/>
    <property type="match status" value="1"/>
</dbReference>
<reference evidence="3 4" key="2">
    <citation type="submission" date="2020-03" db="EMBL/GenBank/DDBJ databases">
        <authorList>
            <person name="Ichikawa N."/>
            <person name="Kimura A."/>
            <person name="Kitahashi Y."/>
            <person name="Uohara A."/>
        </authorList>
    </citation>
    <scope>NUCLEOTIDE SEQUENCE [LARGE SCALE GENOMIC DNA]</scope>
    <source>
        <strain evidence="3 4">NBRC 108638</strain>
    </source>
</reference>
<dbReference type="Gene3D" id="2.30.110.10">
    <property type="entry name" value="Electron Transport, Fmn-binding Protein, Chain A"/>
    <property type="match status" value="1"/>
</dbReference>
<evidence type="ECO:0000313" key="3">
    <source>
        <dbReference type="EMBL" id="GFJ96680.1"/>
    </source>
</evidence>
<keyword evidence="1" id="KW-0560">Oxidoreductase</keyword>
<dbReference type="InterPro" id="IPR011576">
    <property type="entry name" value="Pyridox_Oxase_N"/>
</dbReference>
<reference evidence="3 4" key="1">
    <citation type="submission" date="2020-03" db="EMBL/GenBank/DDBJ databases">
        <title>Whole genome shotgun sequence of Phytohabitans rumicis NBRC 108638.</title>
        <authorList>
            <person name="Komaki H."/>
            <person name="Tamura T."/>
        </authorList>
    </citation>
    <scope>NUCLEOTIDE SEQUENCE [LARGE SCALE GENOMIC DNA]</scope>
    <source>
        <strain evidence="3 4">NBRC 108638</strain>
    </source>
</reference>
<dbReference type="InterPro" id="IPR019920">
    <property type="entry name" value="F420-binding_dom_put"/>
</dbReference>
<keyword evidence="4" id="KW-1185">Reference proteome</keyword>
<feature type="domain" description="Pyridoxamine 5'-phosphate oxidase N-terminal" evidence="2">
    <location>
        <begin position="31"/>
        <end position="158"/>
    </location>
</feature>
<dbReference type="GO" id="GO:0016627">
    <property type="term" value="F:oxidoreductase activity, acting on the CH-CH group of donors"/>
    <property type="evidence" value="ECO:0007669"/>
    <property type="project" value="TreeGrafter"/>
</dbReference>
<dbReference type="SUPFAM" id="SSF50475">
    <property type="entry name" value="FMN-binding split barrel"/>
    <property type="match status" value="1"/>
</dbReference>
<evidence type="ECO:0000256" key="1">
    <source>
        <dbReference type="ARBA" id="ARBA00023002"/>
    </source>
</evidence>
<comment type="caution">
    <text evidence="3">The sequence shown here is derived from an EMBL/GenBank/DDBJ whole genome shotgun (WGS) entry which is preliminary data.</text>
</comment>
<name>A0A6V8LMB8_9ACTN</name>
<dbReference type="GO" id="GO:0070967">
    <property type="term" value="F:coenzyme F420 binding"/>
    <property type="evidence" value="ECO:0007669"/>
    <property type="project" value="TreeGrafter"/>
</dbReference>
<dbReference type="EMBL" id="BLPG01000003">
    <property type="protein sequence ID" value="GFJ96680.1"/>
    <property type="molecule type" value="Genomic_DNA"/>
</dbReference>
<evidence type="ECO:0000313" key="4">
    <source>
        <dbReference type="Proteomes" id="UP000482960"/>
    </source>
</evidence>
<dbReference type="GO" id="GO:0005829">
    <property type="term" value="C:cytosol"/>
    <property type="evidence" value="ECO:0007669"/>
    <property type="project" value="TreeGrafter"/>
</dbReference>
<dbReference type="InterPro" id="IPR052019">
    <property type="entry name" value="F420H2_bilvrd_red/Heme_oxyg"/>
</dbReference>
<dbReference type="Proteomes" id="UP000482960">
    <property type="component" value="Unassembled WGS sequence"/>
</dbReference>
<accession>A0A6V8LMB8</accession>
<dbReference type="AlphaFoldDB" id="A0A6V8LMB8"/>
<proteinExistence type="predicted"/>
<evidence type="ECO:0000259" key="2">
    <source>
        <dbReference type="Pfam" id="PF01243"/>
    </source>
</evidence>
<protein>
    <submittedName>
        <fullName evidence="3">Putative pyridoxamine 5'-phosphate oxidase</fullName>
    </submittedName>
</protein>
<dbReference type="Pfam" id="PF01243">
    <property type="entry name" value="PNPOx_N"/>
    <property type="match status" value="1"/>
</dbReference>
<gene>
    <name evidence="3" type="ORF">Prum_103220</name>
</gene>
<organism evidence="3 4">
    <name type="scientific">Phytohabitans rumicis</name>
    <dbReference type="NCBI Taxonomy" id="1076125"/>
    <lineage>
        <taxon>Bacteria</taxon>
        <taxon>Bacillati</taxon>
        <taxon>Actinomycetota</taxon>
        <taxon>Actinomycetes</taxon>
        <taxon>Micromonosporales</taxon>
        <taxon>Micromonosporaceae</taxon>
    </lineage>
</organism>